<evidence type="ECO:0000313" key="2">
    <source>
        <dbReference type="EMBL" id="MCC2164584.1"/>
    </source>
</evidence>
<name>A0AAE3DJT2_9FIRM</name>
<dbReference type="RefSeq" id="WP_308451197.1">
    <property type="nucleotide sequence ID" value="NZ_JAJEPU010000016.1"/>
</dbReference>
<dbReference type="InterPro" id="IPR011009">
    <property type="entry name" value="Kinase-like_dom_sf"/>
</dbReference>
<dbReference type="PANTHER" id="PTHR39179">
    <property type="entry name" value="SPORE COAT PROTEIN I"/>
    <property type="match status" value="1"/>
</dbReference>
<dbReference type="EMBL" id="JAJEPU010000016">
    <property type="protein sequence ID" value="MCC2164584.1"/>
    <property type="molecule type" value="Genomic_DNA"/>
</dbReference>
<evidence type="ECO:0000259" key="1">
    <source>
        <dbReference type="Pfam" id="PF01636"/>
    </source>
</evidence>
<evidence type="ECO:0000313" key="3">
    <source>
        <dbReference type="Proteomes" id="UP001198962"/>
    </source>
</evidence>
<reference evidence="2" key="1">
    <citation type="submission" date="2021-10" db="EMBL/GenBank/DDBJ databases">
        <title>Anaerobic single-cell dispensing facilitates the cultivation of human gut bacteria.</title>
        <authorList>
            <person name="Afrizal A."/>
        </authorList>
    </citation>
    <scope>NUCLEOTIDE SEQUENCE</scope>
    <source>
        <strain evidence="2">CLA-AA-H274</strain>
    </source>
</reference>
<keyword evidence="3" id="KW-1185">Reference proteome</keyword>
<dbReference type="Pfam" id="PF01636">
    <property type="entry name" value="APH"/>
    <property type="match status" value="1"/>
</dbReference>
<feature type="domain" description="Aminoglycoside phosphotransferase" evidence="1">
    <location>
        <begin position="31"/>
        <end position="261"/>
    </location>
</feature>
<dbReference type="GO" id="GO:0042601">
    <property type="term" value="C:endospore-forming forespore"/>
    <property type="evidence" value="ECO:0007669"/>
    <property type="project" value="TreeGrafter"/>
</dbReference>
<sequence length="325" mass="39368">MNDSYLDVLQHYEGELDGVRRGRGAWIWEQNDRIFLLKEYRGTVKRLEFEEAVLYALRERGIPYVDQYIRNKEGELVTVGPDGTRYVLKEWFSERECSLRDTREIFVAVEWIGRLHRAFQGISWQDAWSMGSTIPPDLSCEMERHNREMKRVRAFIRGKRKKSEFERCVATDFDQFYEQALEAQKGLERLEKKNEEDRLFLCHGDLDQHHLLLRRDEAIFVEFHQMHRGSQMSDLSRFMRKVMEKHGWNELLGVSLLERYERENPLDETERNRLYYLLLYPEKYQKQLNYYNNSNKAWIPEKNVEKLRVLVSQQEKRMHFLEKIK</sequence>
<dbReference type="Proteomes" id="UP001198962">
    <property type="component" value="Unassembled WGS sequence"/>
</dbReference>
<dbReference type="InterPro" id="IPR002575">
    <property type="entry name" value="Aminoglycoside_PTrfase"/>
</dbReference>
<organism evidence="2 3">
    <name type="scientific">Brotaphodocola catenula</name>
    <dbReference type="NCBI Taxonomy" id="2885361"/>
    <lineage>
        <taxon>Bacteria</taxon>
        <taxon>Bacillati</taxon>
        <taxon>Bacillota</taxon>
        <taxon>Clostridia</taxon>
        <taxon>Lachnospirales</taxon>
        <taxon>Lachnospiraceae</taxon>
        <taxon>Brotaphodocola</taxon>
    </lineage>
</organism>
<accession>A0AAE3DJT2</accession>
<dbReference type="AlphaFoldDB" id="A0AAE3DJT2"/>
<dbReference type="SUPFAM" id="SSF56112">
    <property type="entry name" value="Protein kinase-like (PK-like)"/>
    <property type="match status" value="1"/>
</dbReference>
<protein>
    <submittedName>
        <fullName evidence="2">Phosphotransferase</fullName>
    </submittedName>
</protein>
<comment type="caution">
    <text evidence="2">The sequence shown here is derived from an EMBL/GenBank/DDBJ whole genome shotgun (WGS) entry which is preliminary data.</text>
</comment>
<dbReference type="InterPro" id="IPR047175">
    <property type="entry name" value="CotS-like"/>
</dbReference>
<dbReference type="Gene3D" id="3.90.1200.10">
    <property type="match status" value="1"/>
</dbReference>
<dbReference type="PANTHER" id="PTHR39179:SF3">
    <property type="entry name" value="COTS-RELATED PROTEIN"/>
    <property type="match status" value="1"/>
</dbReference>
<dbReference type="Gene3D" id="3.30.200.20">
    <property type="entry name" value="Phosphorylase Kinase, domain 1"/>
    <property type="match status" value="1"/>
</dbReference>
<proteinExistence type="predicted"/>
<gene>
    <name evidence="2" type="ORF">LKD32_06775</name>
</gene>